<dbReference type="Proteomes" id="UP000318542">
    <property type="component" value="Unassembled WGS sequence"/>
</dbReference>
<evidence type="ECO:0000256" key="2">
    <source>
        <dbReference type="ARBA" id="ARBA00023125"/>
    </source>
</evidence>
<dbReference type="PANTHER" id="PTHR30408:SF13">
    <property type="entry name" value="TYPE I RESTRICTION ENZYME HINDI SPECIFICITY SUBUNIT"/>
    <property type="match status" value="1"/>
</dbReference>
<dbReference type="RefSeq" id="WP_143904383.1">
    <property type="nucleotide sequence ID" value="NZ_VJOL01000078.1"/>
</dbReference>
<sequence length="298" mass="33330">MDEQRAIAHILGTLDDKIENLRRQNETLEAMARALFRAWFVDFEPVRAKLEGRWRRGESLPGLPAHLYDLFPDRLVDSELGEIPEGWRLEALGDHVDAVKGVSYKGDGLRDYGLPLHNLNSIYEGGGYKYEGIKYYAGEYADRHVVQPGDVIVANTEQGHDRLLIGYAAIVPRLFGAHGIASHHLYRLRPKPGGSLTAAFLCHLLNSPQMHDVVSGYANGTTVNMLPIDGVQKPQIVLPPRPLVTAFDSLASNIEQRREEMVLESRILAGLRDKLLPKLISGELRIRDAEAFLKERGL</sequence>
<dbReference type="GO" id="GO:0009307">
    <property type="term" value="P:DNA restriction-modification system"/>
    <property type="evidence" value="ECO:0007669"/>
    <property type="project" value="UniProtKB-KW"/>
</dbReference>
<evidence type="ECO:0008006" key="6">
    <source>
        <dbReference type="Google" id="ProtNLM"/>
    </source>
</evidence>
<dbReference type="Gene3D" id="3.90.220.20">
    <property type="entry name" value="DNA methylase specificity domains"/>
    <property type="match status" value="1"/>
</dbReference>
<evidence type="ECO:0000256" key="3">
    <source>
        <dbReference type="SAM" id="Coils"/>
    </source>
</evidence>
<dbReference type="GO" id="GO:0003677">
    <property type="term" value="F:DNA binding"/>
    <property type="evidence" value="ECO:0007669"/>
    <property type="project" value="UniProtKB-KW"/>
</dbReference>
<protein>
    <recommendedName>
        <fullName evidence="6">Type I restriction modification DNA specificity domain protein</fullName>
    </recommendedName>
</protein>
<gene>
    <name evidence="4" type="ORF">Tther_02489</name>
</gene>
<evidence type="ECO:0000313" key="4">
    <source>
        <dbReference type="EMBL" id="TSE27802.1"/>
    </source>
</evidence>
<dbReference type="AlphaFoldDB" id="A0A554WW56"/>
<evidence type="ECO:0000256" key="1">
    <source>
        <dbReference type="ARBA" id="ARBA00022747"/>
    </source>
</evidence>
<dbReference type="Gene3D" id="1.10.287.1120">
    <property type="entry name" value="Bipartite methylase S protein"/>
    <property type="match status" value="1"/>
</dbReference>
<reference evidence="4 5" key="1">
    <citation type="submission" date="2019-07" db="EMBL/GenBank/DDBJ databases">
        <title>Tepidimonas thermarum AA-1 draft genome.</title>
        <authorList>
            <person name="Da Costa M.S."/>
            <person name="Froufe H.J.C."/>
            <person name="Egas C."/>
            <person name="Albuquerque L."/>
        </authorList>
    </citation>
    <scope>NUCLEOTIDE SEQUENCE [LARGE SCALE GENOMIC DNA]</scope>
    <source>
        <strain evidence="4 5">AA-1</strain>
    </source>
</reference>
<proteinExistence type="predicted"/>
<organism evidence="4 5">
    <name type="scientific">Tepidimonas thermarum</name>
    <dbReference type="NCBI Taxonomy" id="335431"/>
    <lineage>
        <taxon>Bacteria</taxon>
        <taxon>Pseudomonadati</taxon>
        <taxon>Pseudomonadota</taxon>
        <taxon>Betaproteobacteria</taxon>
        <taxon>Burkholderiales</taxon>
        <taxon>Tepidimonas</taxon>
    </lineage>
</organism>
<keyword evidence="3" id="KW-0175">Coiled coil</keyword>
<dbReference type="SUPFAM" id="SSF116734">
    <property type="entry name" value="DNA methylase specificity domain"/>
    <property type="match status" value="2"/>
</dbReference>
<dbReference type="InterPro" id="IPR052021">
    <property type="entry name" value="Type-I_RS_S_subunit"/>
</dbReference>
<comment type="caution">
    <text evidence="4">The sequence shown here is derived from an EMBL/GenBank/DDBJ whole genome shotgun (WGS) entry which is preliminary data.</text>
</comment>
<dbReference type="InterPro" id="IPR044946">
    <property type="entry name" value="Restrct_endonuc_typeI_TRD_sf"/>
</dbReference>
<keyword evidence="2" id="KW-0238">DNA-binding</keyword>
<dbReference type="OrthoDB" id="9798929at2"/>
<dbReference type="PANTHER" id="PTHR30408">
    <property type="entry name" value="TYPE-1 RESTRICTION ENZYME ECOKI SPECIFICITY PROTEIN"/>
    <property type="match status" value="1"/>
</dbReference>
<keyword evidence="1" id="KW-0680">Restriction system</keyword>
<keyword evidence="5" id="KW-1185">Reference proteome</keyword>
<accession>A0A554WW56</accession>
<evidence type="ECO:0000313" key="5">
    <source>
        <dbReference type="Proteomes" id="UP000318542"/>
    </source>
</evidence>
<feature type="coiled-coil region" evidence="3">
    <location>
        <begin position="11"/>
        <end position="38"/>
    </location>
</feature>
<name>A0A554WW56_9BURK</name>
<dbReference type="EMBL" id="VJOL01000078">
    <property type="protein sequence ID" value="TSE27802.1"/>
    <property type="molecule type" value="Genomic_DNA"/>
</dbReference>